<dbReference type="EMBL" id="JACNJN010000157">
    <property type="protein sequence ID" value="MBC8336379.1"/>
    <property type="molecule type" value="Genomic_DNA"/>
</dbReference>
<comment type="caution">
    <text evidence="2">The sequence shown here is derived from an EMBL/GenBank/DDBJ whole genome shotgun (WGS) entry which is preliminary data.</text>
</comment>
<dbReference type="Proteomes" id="UP000614469">
    <property type="component" value="Unassembled WGS sequence"/>
</dbReference>
<protein>
    <recommendedName>
        <fullName evidence="1">HemN C-terminal domain-containing protein</fullName>
    </recommendedName>
</protein>
<organism evidence="2 3">
    <name type="scientific">Candidatus Desulfolinea nitratireducens</name>
    <dbReference type="NCBI Taxonomy" id="2841698"/>
    <lineage>
        <taxon>Bacteria</taxon>
        <taxon>Bacillati</taxon>
        <taxon>Chloroflexota</taxon>
        <taxon>Anaerolineae</taxon>
        <taxon>Anaerolineales</taxon>
        <taxon>Anaerolineales incertae sedis</taxon>
        <taxon>Candidatus Desulfolinea</taxon>
    </lineage>
</organism>
<name>A0A8J6NQ15_9CHLR</name>
<dbReference type="SUPFAM" id="SSF102114">
    <property type="entry name" value="Radical SAM enzymes"/>
    <property type="match status" value="1"/>
</dbReference>
<reference evidence="2 3" key="1">
    <citation type="submission" date="2020-08" db="EMBL/GenBank/DDBJ databases">
        <title>Bridging the membrane lipid divide: bacteria of the FCB group superphylum have the potential to synthesize archaeal ether lipids.</title>
        <authorList>
            <person name="Villanueva L."/>
            <person name="Von Meijenfeldt F.A.B."/>
            <person name="Westbye A.B."/>
            <person name="Yadav S."/>
            <person name="Hopmans E.C."/>
            <person name="Dutilh B.E."/>
            <person name="Sinninghe Damste J.S."/>
        </authorList>
    </citation>
    <scope>NUCLEOTIDE SEQUENCE [LARGE SCALE GENOMIC DNA]</scope>
    <source>
        <strain evidence="2">NIOZ-UU36</strain>
    </source>
</reference>
<proteinExistence type="predicted"/>
<dbReference type="InterPro" id="IPR010723">
    <property type="entry name" value="HemN_C"/>
</dbReference>
<gene>
    <name evidence="2" type="ORF">H8E29_14030</name>
</gene>
<sequence length="95" mass="10778">MVSKEIVGSEQEMQEHLLMGLRLTNEGVSAEAFHTRFGRSLENVFSKEIDELIGLGLLEWADKKTSEVSKTSEVLRLTPRGRLLGNQVFLRFVED</sequence>
<dbReference type="AlphaFoldDB" id="A0A8J6NQ15"/>
<feature type="domain" description="HemN C-terminal" evidence="1">
    <location>
        <begin position="10"/>
        <end position="61"/>
    </location>
</feature>
<evidence type="ECO:0000313" key="2">
    <source>
        <dbReference type="EMBL" id="MBC8336379.1"/>
    </source>
</evidence>
<evidence type="ECO:0000259" key="1">
    <source>
        <dbReference type="Pfam" id="PF06969"/>
    </source>
</evidence>
<accession>A0A8J6NQ15</accession>
<dbReference type="InterPro" id="IPR058240">
    <property type="entry name" value="rSAM_sf"/>
</dbReference>
<evidence type="ECO:0000313" key="3">
    <source>
        <dbReference type="Proteomes" id="UP000614469"/>
    </source>
</evidence>
<dbReference type="Pfam" id="PF06969">
    <property type="entry name" value="HemN_C"/>
    <property type="match status" value="1"/>
</dbReference>